<comment type="caution">
    <text evidence="1">The sequence shown here is derived from an EMBL/GenBank/DDBJ whole genome shotgun (WGS) entry which is preliminary data.</text>
</comment>
<accession>A0AAV4HIP0</accession>
<name>A0AAV4HIP0_9GAST</name>
<gene>
    <name evidence="1" type="ORF">ElyMa_006325900</name>
</gene>
<protein>
    <submittedName>
        <fullName evidence="1">Uncharacterized protein</fullName>
    </submittedName>
</protein>
<evidence type="ECO:0000313" key="2">
    <source>
        <dbReference type="Proteomes" id="UP000762676"/>
    </source>
</evidence>
<dbReference type="AlphaFoldDB" id="A0AAV4HIP0"/>
<dbReference type="EMBL" id="BMAT01012700">
    <property type="protein sequence ID" value="GFR97494.1"/>
    <property type="molecule type" value="Genomic_DNA"/>
</dbReference>
<keyword evidence="2" id="KW-1185">Reference proteome</keyword>
<proteinExistence type="predicted"/>
<organism evidence="1 2">
    <name type="scientific">Elysia marginata</name>
    <dbReference type="NCBI Taxonomy" id="1093978"/>
    <lineage>
        <taxon>Eukaryota</taxon>
        <taxon>Metazoa</taxon>
        <taxon>Spiralia</taxon>
        <taxon>Lophotrochozoa</taxon>
        <taxon>Mollusca</taxon>
        <taxon>Gastropoda</taxon>
        <taxon>Heterobranchia</taxon>
        <taxon>Euthyneura</taxon>
        <taxon>Panpulmonata</taxon>
        <taxon>Sacoglossa</taxon>
        <taxon>Placobranchoidea</taxon>
        <taxon>Plakobranchidae</taxon>
        <taxon>Elysia</taxon>
    </lineage>
</organism>
<evidence type="ECO:0000313" key="1">
    <source>
        <dbReference type="EMBL" id="GFR97494.1"/>
    </source>
</evidence>
<dbReference type="Proteomes" id="UP000762676">
    <property type="component" value="Unassembled WGS sequence"/>
</dbReference>
<sequence length="97" mass="10810">MKQSENAPTVICYRPGVKDLGIGAAERDTQPARTGLLLWSTLCDLYLPKAFSCGQLYVTSIYRLLLWSTLCDLYLLSCGQLYVTSIYPRPSPVVNSM</sequence>
<reference evidence="1 2" key="1">
    <citation type="journal article" date="2021" name="Elife">
        <title>Chloroplast acquisition without the gene transfer in kleptoplastic sea slugs, Plakobranchus ocellatus.</title>
        <authorList>
            <person name="Maeda T."/>
            <person name="Takahashi S."/>
            <person name="Yoshida T."/>
            <person name="Shimamura S."/>
            <person name="Takaki Y."/>
            <person name="Nagai Y."/>
            <person name="Toyoda A."/>
            <person name="Suzuki Y."/>
            <person name="Arimoto A."/>
            <person name="Ishii H."/>
            <person name="Satoh N."/>
            <person name="Nishiyama T."/>
            <person name="Hasebe M."/>
            <person name="Maruyama T."/>
            <person name="Minagawa J."/>
            <person name="Obokata J."/>
            <person name="Shigenobu S."/>
        </authorList>
    </citation>
    <scope>NUCLEOTIDE SEQUENCE [LARGE SCALE GENOMIC DNA]</scope>
</reference>